<feature type="region of interest" description="Disordered" evidence="2">
    <location>
        <begin position="187"/>
        <end position="216"/>
    </location>
</feature>
<comment type="caution">
    <text evidence="4">The sequence shown here is derived from an EMBL/GenBank/DDBJ whole genome shotgun (WGS) entry which is preliminary data.</text>
</comment>
<dbReference type="GO" id="GO:0008270">
    <property type="term" value="F:zinc ion binding"/>
    <property type="evidence" value="ECO:0007669"/>
    <property type="project" value="UniProtKB-KW"/>
</dbReference>
<sequence length="548" mass="61677">MTDVFLAPDVISSSSATAADIELPVSRLPAVLPLFEESGNALSLEDFWDPCQSFPDASLLSSESSQLQLHQIPRDSGQCHDFIPGERLRRHKHHSLPRRRSKYLLRASGNTARAMEIKTSSLRPQSITMQRWQNSPPEDEAVSLSAIQDALNRESSNSSRNSDYSNAHHVASSTTSFDCGTSHSSLQSTGSDLSAVSSSSWAATPRRKKDKKQNSRRAGDAVDRIFKCTFCCDSFKHKYDWTRHEKSLHLTTEEWRCSPHGASVISSLTGRAHCAYCNLLDPDVHHIEKHNHMACCSDGRSTRTFRRKDHLVQHLRLFHHVKTLPLIEDWKFDIGPIRSRCGFCNVTLESWDERSDHLANHFRKGKTMNDWQGDHGFDESVAARVTNSLPPYLLATESTSQIPHSATNPASYDLLSQIYLQIDRLGATPPTSLEALVAAPEELRASCVALDGTTLDHKAEHQGDNMPGRQQIGVEALLITDVLARHLSRFARQQMTMGIAPTDEMFQRESRRVLFDGDEDDWNQTIADNQTWLKEFRQRYGFEGDMNA</sequence>
<dbReference type="SMART" id="SM00355">
    <property type="entry name" value="ZnF_C2H2"/>
    <property type="match status" value="2"/>
</dbReference>
<dbReference type="Proteomes" id="UP000700596">
    <property type="component" value="Unassembled WGS sequence"/>
</dbReference>
<evidence type="ECO:0000256" key="2">
    <source>
        <dbReference type="SAM" id="MobiDB-lite"/>
    </source>
</evidence>
<dbReference type="PROSITE" id="PS50157">
    <property type="entry name" value="ZINC_FINGER_C2H2_2"/>
    <property type="match status" value="1"/>
</dbReference>
<dbReference type="InterPro" id="IPR013087">
    <property type="entry name" value="Znf_C2H2_type"/>
</dbReference>
<dbReference type="PROSITE" id="PS00028">
    <property type="entry name" value="ZINC_FINGER_C2H2_1"/>
    <property type="match status" value="1"/>
</dbReference>
<evidence type="ECO:0000313" key="4">
    <source>
        <dbReference type="EMBL" id="KAH7138775.1"/>
    </source>
</evidence>
<feature type="compositionally biased region" description="Low complexity" evidence="2">
    <location>
        <begin position="188"/>
        <end position="203"/>
    </location>
</feature>
<keyword evidence="5" id="KW-1185">Reference proteome</keyword>
<dbReference type="OrthoDB" id="5399138at2759"/>
<dbReference type="AlphaFoldDB" id="A0A9P9EJ28"/>
<organism evidence="4 5">
    <name type="scientific">Dendryphion nanum</name>
    <dbReference type="NCBI Taxonomy" id="256645"/>
    <lineage>
        <taxon>Eukaryota</taxon>
        <taxon>Fungi</taxon>
        <taxon>Dikarya</taxon>
        <taxon>Ascomycota</taxon>
        <taxon>Pezizomycotina</taxon>
        <taxon>Dothideomycetes</taxon>
        <taxon>Pleosporomycetidae</taxon>
        <taxon>Pleosporales</taxon>
        <taxon>Torulaceae</taxon>
        <taxon>Dendryphion</taxon>
    </lineage>
</organism>
<proteinExistence type="predicted"/>
<name>A0A9P9EJ28_9PLEO</name>
<dbReference type="EMBL" id="JAGMWT010000001">
    <property type="protein sequence ID" value="KAH7138775.1"/>
    <property type="molecule type" value="Genomic_DNA"/>
</dbReference>
<feature type="compositionally biased region" description="Basic residues" evidence="2">
    <location>
        <begin position="205"/>
        <end position="215"/>
    </location>
</feature>
<accession>A0A9P9EJ28</accession>
<reference evidence="4" key="1">
    <citation type="journal article" date="2021" name="Nat. Commun.">
        <title>Genetic determinants of endophytism in the Arabidopsis root mycobiome.</title>
        <authorList>
            <person name="Mesny F."/>
            <person name="Miyauchi S."/>
            <person name="Thiergart T."/>
            <person name="Pickel B."/>
            <person name="Atanasova L."/>
            <person name="Karlsson M."/>
            <person name="Huettel B."/>
            <person name="Barry K.W."/>
            <person name="Haridas S."/>
            <person name="Chen C."/>
            <person name="Bauer D."/>
            <person name="Andreopoulos W."/>
            <person name="Pangilinan J."/>
            <person name="LaButti K."/>
            <person name="Riley R."/>
            <person name="Lipzen A."/>
            <person name="Clum A."/>
            <person name="Drula E."/>
            <person name="Henrissat B."/>
            <person name="Kohler A."/>
            <person name="Grigoriev I.V."/>
            <person name="Martin F.M."/>
            <person name="Hacquard S."/>
        </authorList>
    </citation>
    <scope>NUCLEOTIDE SEQUENCE</scope>
    <source>
        <strain evidence="4">MPI-CAGE-CH-0243</strain>
    </source>
</reference>
<dbReference type="GO" id="GO:0003677">
    <property type="term" value="F:DNA binding"/>
    <property type="evidence" value="ECO:0007669"/>
    <property type="project" value="UniProtKB-KW"/>
</dbReference>
<evidence type="ECO:0000259" key="3">
    <source>
        <dbReference type="PROSITE" id="PS50157"/>
    </source>
</evidence>
<feature type="compositionally biased region" description="Polar residues" evidence="2">
    <location>
        <begin position="118"/>
        <end position="136"/>
    </location>
</feature>
<protein>
    <recommendedName>
        <fullName evidence="3">C2H2-type domain-containing protein</fullName>
    </recommendedName>
</protein>
<evidence type="ECO:0000313" key="5">
    <source>
        <dbReference type="Proteomes" id="UP000700596"/>
    </source>
</evidence>
<evidence type="ECO:0000256" key="1">
    <source>
        <dbReference type="PROSITE-ProRule" id="PRU00042"/>
    </source>
</evidence>
<keyword evidence="1" id="KW-0479">Metal-binding</keyword>
<feature type="domain" description="C2H2-type" evidence="3">
    <location>
        <begin position="226"/>
        <end position="254"/>
    </location>
</feature>
<gene>
    <name evidence="4" type="ORF">B0J11DRAFT_515264</name>
</gene>
<feature type="region of interest" description="Disordered" evidence="2">
    <location>
        <begin position="114"/>
        <end position="141"/>
    </location>
</feature>
<keyword evidence="1" id="KW-0862">Zinc</keyword>
<keyword evidence="1" id="KW-0863">Zinc-finger</keyword>